<evidence type="ECO:0000313" key="4">
    <source>
        <dbReference type="EMBL" id="RZF43479.1"/>
    </source>
</evidence>
<dbReference type="STRING" id="195883.A0A482XDG5"/>
<dbReference type="GO" id="GO:1903108">
    <property type="term" value="P:regulation of mitochondrial transcription"/>
    <property type="evidence" value="ECO:0007669"/>
    <property type="project" value="TreeGrafter"/>
</dbReference>
<name>A0A482XDG5_LAOST</name>
<dbReference type="SMART" id="SM00363">
    <property type="entry name" value="S4"/>
    <property type="match status" value="1"/>
</dbReference>
<feature type="region of interest" description="Disordered" evidence="2">
    <location>
        <begin position="77"/>
        <end position="98"/>
    </location>
</feature>
<gene>
    <name evidence="4" type="ORF">LSTR_LSTR001740</name>
</gene>
<dbReference type="InterPro" id="IPR036986">
    <property type="entry name" value="S4_RNA-bd_sf"/>
</dbReference>
<organism evidence="4 5">
    <name type="scientific">Laodelphax striatellus</name>
    <name type="common">Small brown planthopper</name>
    <name type="synonym">Delphax striatella</name>
    <dbReference type="NCBI Taxonomy" id="195883"/>
    <lineage>
        <taxon>Eukaryota</taxon>
        <taxon>Metazoa</taxon>
        <taxon>Ecdysozoa</taxon>
        <taxon>Arthropoda</taxon>
        <taxon>Hexapoda</taxon>
        <taxon>Insecta</taxon>
        <taxon>Pterygota</taxon>
        <taxon>Neoptera</taxon>
        <taxon>Paraneoptera</taxon>
        <taxon>Hemiptera</taxon>
        <taxon>Auchenorrhyncha</taxon>
        <taxon>Fulgoroidea</taxon>
        <taxon>Delphacidae</taxon>
        <taxon>Criomorphinae</taxon>
        <taxon>Laodelphax</taxon>
    </lineage>
</organism>
<feature type="compositionally biased region" description="Acidic residues" evidence="2">
    <location>
        <begin position="86"/>
        <end position="98"/>
    </location>
</feature>
<dbReference type="Gene3D" id="3.10.290.10">
    <property type="entry name" value="RNA-binding S4 domain"/>
    <property type="match status" value="1"/>
</dbReference>
<dbReference type="PANTHER" id="PTHR13633:SF3">
    <property type="entry name" value="MITOCHONDRIAL TRANSCRIPTION RESCUE FACTOR 1"/>
    <property type="match status" value="1"/>
</dbReference>
<dbReference type="InterPro" id="IPR002942">
    <property type="entry name" value="S4_RNA-bd"/>
</dbReference>
<accession>A0A482XDG5</accession>
<dbReference type="Proteomes" id="UP000291343">
    <property type="component" value="Unassembled WGS sequence"/>
</dbReference>
<reference evidence="4 5" key="1">
    <citation type="journal article" date="2017" name="Gigascience">
        <title>Genome sequence of the small brown planthopper, Laodelphax striatellus.</title>
        <authorList>
            <person name="Zhu J."/>
            <person name="Jiang F."/>
            <person name="Wang X."/>
            <person name="Yang P."/>
            <person name="Bao Y."/>
            <person name="Zhao W."/>
            <person name="Wang W."/>
            <person name="Lu H."/>
            <person name="Wang Q."/>
            <person name="Cui N."/>
            <person name="Li J."/>
            <person name="Chen X."/>
            <person name="Luo L."/>
            <person name="Yu J."/>
            <person name="Kang L."/>
            <person name="Cui F."/>
        </authorList>
    </citation>
    <scope>NUCLEOTIDE SEQUENCE [LARGE SCALE GENOMIC DNA]</scope>
    <source>
        <strain evidence="4">Lst14</strain>
    </source>
</reference>
<keyword evidence="5" id="KW-1185">Reference proteome</keyword>
<feature type="domain" description="RNA-binding S4" evidence="3">
    <location>
        <begin position="117"/>
        <end position="177"/>
    </location>
</feature>
<dbReference type="SMR" id="A0A482XDG5"/>
<dbReference type="CDD" id="cd00165">
    <property type="entry name" value="S4"/>
    <property type="match status" value="1"/>
</dbReference>
<dbReference type="EMBL" id="QKKF02012754">
    <property type="protein sequence ID" value="RZF43479.1"/>
    <property type="molecule type" value="Genomic_DNA"/>
</dbReference>
<dbReference type="OrthoDB" id="4150at2759"/>
<evidence type="ECO:0000259" key="3">
    <source>
        <dbReference type="SMART" id="SM00363"/>
    </source>
</evidence>
<dbReference type="GO" id="GO:0005739">
    <property type="term" value="C:mitochondrion"/>
    <property type="evidence" value="ECO:0007669"/>
    <property type="project" value="TreeGrafter"/>
</dbReference>
<proteinExistence type="predicted"/>
<sequence>MIRRIQARFPLDYQQNVIRICSTQVIPNLKIDTVKNGRKFHCFKVYDSKRISHDRYLNRIPTVYSVSPAIALRNYSKKKNKREVKEESDSDDDNDDDDLVDKLDKNAKVIKTSVTSMRVDALIKSGLAVSRNKIDTLFYEGRLRLNGSKITKKSQRLNVGDEVDIIKGINPKNDNLLNISRIEILAVAADEEEDAINVKIRRIKQLSIENYEKHPWVEVTE</sequence>
<dbReference type="PANTHER" id="PTHR13633">
    <property type="entry name" value="MITOCHONDRIAL TRANSCRIPTION RESCUE FACTOR 1"/>
    <property type="match status" value="1"/>
</dbReference>
<comment type="caution">
    <text evidence="4">The sequence shown here is derived from an EMBL/GenBank/DDBJ whole genome shotgun (WGS) entry which is preliminary data.</text>
</comment>
<evidence type="ECO:0000256" key="1">
    <source>
        <dbReference type="PROSITE-ProRule" id="PRU00182"/>
    </source>
</evidence>
<dbReference type="GO" id="GO:0003723">
    <property type="term" value="F:RNA binding"/>
    <property type="evidence" value="ECO:0007669"/>
    <property type="project" value="UniProtKB-KW"/>
</dbReference>
<dbReference type="SUPFAM" id="SSF55174">
    <property type="entry name" value="Alpha-L RNA-binding motif"/>
    <property type="match status" value="1"/>
</dbReference>
<keyword evidence="1" id="KW-0694">RNA-binding</keyword>
<dbReference type="AlphaFoldDB" id="A0A482XDG5"/>
<dbReference type="PROSITE" id="PS50889">
    <property type="entry name" value="S4"/>
    <property type="match status" value="1"/>
</dbReference>
<evidence type="ECO:0000256" key="2">
    <source>
        <dbReference type="SAM" id="MobiDB-lite"/>
    </source>
</evidence>
<dbReference type="InterPro" id="IPR057896">
    <property type="entry name" value="MTRES1_C"/>
</dbReference>
<evidence type="ECO:0000313" key="5">
    <source>
        <dbReference type="Proteomes" id="UP000291343"/>
    </source>
</evidence>
<dbReference type="InParanoid" id="A0A482XDG5"/>
<protein>
    <recommendedName>
        <fullName evidence="3">RNA-binding S4 domain-containing protein</fullName>
    </recommendedName>
</protein>
<dbReference type="Pfam" id="PF25818">
    <property type="entry name" value="MTRES1_C"/>
    <property type="match status" value="1"/>
</dbReference>